<keyword evidence="1" id="KW-0472">Membrane</keyword>
<dbReference type="AlphaFoldDB" id="A0A9E9C5P0"/>
<feature type="transmembrane region" description="Helical" evidence="1">
    <location>
        <begin position="26"/>
        <end position="43"/>
    </location>
</feature>
<gene>
    <name evidence="2" type="ORF">OXH18_14455</name>
</gene>
<organism evidence="2 3">
    <name type="scientific">Thermocoleostomius sinensis A174</name>
    <dbReference type="NCBI Taxonomy" id="2016057"/>
    <lineage>
        <taxon>Bacteria</taxon>
        <taxon>Bacillati</taxon>
        <taxon>Cyanobacteriota</taxon>
        <taxon>Cyanophyceae</taxon>
        <taxon>Oculatellales</taxon>
        <taxon>Oculatellaceae</taxon>
        <taxon>Thermocoleostomius</taxon>
    </lineage>
</organism>
<dbReference type="InterPro" id="IPR051533">
    <property type="entry name" value="WaaL-like"/>
</dbReference>
<evidence type="ECO:0000313" key="3">
    <source>
        <dbReference type="Proteomes" id="UP001163152"/>
    </source>
</evidence>
<name>A0A9E9C5P0_9CYAN</name>
<protein>
    <submittedName>
        <fullName evidence="2">O-antigen ligase domain-containing protein</fullName>
    </submittedName>
</protein>
<dbReference type="PANTHER" id="PTHR37422">
    <property type="entry name" value="TEICHURONIC ACID BIOSYNTHESIS PROTEIN TUAE"/>
    <property type="match status" value="1"/>
</dbReference>
<proteinExistence type="predicted"/>
<evidence type="ECO:0000313" key="2">
    <source>
        <dbReference type="EMBL" id="WAL58384.1"/>
    </source>
</evidence>
<feature type="transmembrane region" description="Helical" evidence="1">
    <location>
        <begin position="190"/>
        <end position="209"/>
    </location>
</feature>
<keyword evidence="1" id="KW-0812">Transmembrane</keyword>
<sequence length="472" mass="52428">MHQQFSPSSNSVTSKSLQAQNQTKQAWQLIGAWSLFVALCLLAKGGKLLVPLLPFGSIVLGLFLYFRTPSLYVGYTWCYCFLGALIRRIIDYQSGYITPGRWGLISMLVSSICFITLVQQLPKAHRQGGLPFILSAISVIYAYVIGVAYRKIHLAYLVSIFEWLGPITFGFYLFSNWRLYPIYRQVTERVFVWGVLIMGIYGIFQFFVVPDWDRFYLENLSATSFGHPLPFKVRVFSTQSSPQSFASVMMAGLILLFGSSGSLRWPASGVGYLSFLLSMARSGWLGWAAGTVAYFPFLKLRLQMRFVLTLLIMVMLVAPLVNMEPFSAGINERLESLSDPQSDRSFEARSEGYSTILGLALSEFIGRGLGSTGPASSLGGGDSGIIPLLFSLGWFGLIPYMAGIVLIVFRVLQSGDGGRDSFVSATRAIVLGMLGQVWLNNIFSDVFALIFWGFLGIGMAASKYYAYYQKHL</sequence>
<feature type="transmembrane region" description="Helical" evidence="1">
    <location>
        <begin position="244"/>
        <end position="265"/>
    </location>
</feature>
<dbReference type="KEGG" id="tsin:OXH18_14455"/>
<dbReference type="PANTHER" id="PTHR37422:SF13">
    <property type="entry name" value="LIPOPOLYSACCHARIDE BIOSYNTHESIS PROTEIN PA4999-RELATED"/>
    <property type="match status" value="1"/>
</dbReference>
<keyword evidence="2" id="KW-0436">Ligase</keyword>
<feature type="transmembrane region" description="Helical" evidence="1">
    <location>
        <begin position="128"/>
        <end position="147"/>
    </location>
</feature>
<keyword evidence="3" id="KW-1185">Reference proteome</keyword>
<feature type="transmembrane region" description="Helical" evidence="1">
    <location>
        <begin position="302"/>
        <end position="321"/>
    </location>
</feature>
<reference evidence="2" key="1">
    <citation type="submission" date="2022-12" db="EMBL/GenBank/DDBJ databases">
        <title>Polyphasic identification of a Novel Hot-Spring Cyanobacterium Ocullathermofonsia sinensis gen nov. sp. nov. and Genomic Insights on its Adaptations to the Thermal Habitat.</title>
        <authorList>
            <person name="Daroch M."/>
            <person name="Tang J."/>
            <person name="Jiang Y."/>
        </authorList>
    </citation>
    <scope>NUCLEOTIDE SEQUENCE</scope>
    <source>
        <strain evidence="2">PKUAC-SCTA174</strain>
    </source>
</reference>
<keyword evidence="1" id="KW-1133">Transmembrane helix</keyword>
<feature type="transmembrane region" description="Helical" evidence="1">
    <location>
        <begin position="72"/>
        <end position="90"/>
    </location>
</feature>
<feature type="transmembrane region" description="Helical" evidence="1">
    <location>
        <begin position="102"/>
        <end position="122"/>
    </location>
</feature>
<dbReference type="EMBL" id="CP113797">
    <property type="protein sequence ID" value="WAL58384.1"/>
    <property type="molecule type" value="Genomic_DNA"/>
</dbReference>
<dbReference type="GO" id="GO:0016874">
    <property type="term" value="F:ligase activity"/>
    <property type="evidence" value="ECO:0007669"/>
    <property type="project" value="UniProtKB-KW"/>
</dbReference>
<feature type="transmembrane region" description="Helical" evidence="1">
    <location>
        <begin position="154"/>
        <end position="174"/>
    </location>
</feature>
<feature type="transmembrane region" description="Helical" evidence="1">
    <location>
        <begin position="385"/>
        <end position="409"/>
    </location>
</feature>
<dbReference type="RefSeq" id="WP_268607799.1">
    <property type="nucleotide sequence ID" value="NZ_CP113797.1"/>
</dbReference>
<evidence type="ECO:0000256" key="1">
    <source>
        <dbReference type="SAM" id="Phobius"/>
    </source>
</evidence>
<feature type="transmembrane region" description="Helical" evidence="1">
    <location>
        <begin position="271"/>
        <end position="295"/>
    </location>
</feature>
<feature type="transmembrane region" description="Helical" evidence="1">
    <location>
        <begin position="48"/>
        <end position="66"/>
    </location>
</feature>
<feature type="transmembrane region" description="Helical" evidence="1">
    <location>
        <begin position="446"/>
        <end position="466"/>
    </location>
</feature>
<dbReference type="Proteomes" id="UP001163152">
    <property type="component" value="Chromosome"/>
</dbReference>
<accession>A0A9E9C5P0</accession>